<dbReference type="PIRSF" id="PIRSF016184">
    <property type="entry name" value="PhzC_PhzF"/>
    <property type="match status" value="1"/>
</dbReference>
<name>A0A4R7TAN8_9ACTN</name>
<dbReference type="OrthoDB" id="9788221at2"/>
<comment type="caution">
    <text evidence="2">The sequence shown here is derived from an EMBL/GenBank/DDBJ whole genome shotgun (WGS) entry which is preliminary data.</text>
</comment>
<evidence type="ECO:0000313" key="3">
    <source>
        <dbReference type="Proteomes" id="UP000295151"/>
    </source>
</evidence>
<dbReference type="SUPFAM" id="SSF54506">
    <property type="entry name" value="Diaminopimelate epimerase-like"/>
    <property type="match status" value="1"/>
</dbReference>
<gene>
    <name evidence="2" type="ORF">EV138_1851</name>
</gene>
<evidence type="ECO:0000313" key="2">
    <source>
        <dbReference type="EMBL" id="TDU88307.1"/>
    </source>
</evidence>
<proteinExistence type="predicted"/>
<dbReference type="GO" id="GO:0016853">
    <property type="term" value="F:isomerase activity"/>
    <property type="evidence" value="ECO:0007669"/>
    <property type="project" value="TreeGrafter"/>
</dbReference>
<dbReference type="GO" id="GO:0005737">
    <property type="term" value="C:cytoplasm"/>
    <property type="evidence" value="ECO:0007669"/>
    <property type="project" value="TreeGrafter"/>
</dbReference>
<protein>
    <submittedName>
        <fullName evidence="2">PhzF family phenazine biosynthesis protein</fullName>
    </submittedName>
</protein>
<sequence length="225" mass="23680">MTTVDVHVVRVFVDPSGDFGNPLGIVDGTQVRAEARLGVAATLGYSETVFVDDPATGRLQIFSATAEMPFAGHPTVGVAWWLHSQGYDTPVLRVPVGEVPVSRAGDITSVQADPSWGSTFTWYELPTPDAVLAADPGDYSDGHTYLWSWISEDDGTVRSRMFAPAMGVPEDEATGSAATQLTARLGRPLHITQGAGSELLTTVLTPTAVTVGGRVVAAPSRSISV</sequence>
<dbReference type="EMBL" id="SOCE01000001">
    <property type="protein sequence ID" value="TDU88307.1"/>
    <property type="molecule type" value="Genomic_DNA"/>
</dbReference>
<feature type="active site" evidence="1">
    <location>
        <position position="47"/>
    </location>
</feature>
<dbReference type="InterPro" id="IPR003719">
    <property type="entry name" value="Phenazine_PhzF-like"/>
</dbReference>
<dbReference type="AlphaFoldDB" id="A0A4R7TAN8"/>
<accession>A0A4R7TAN8</accession>
<dbReference type="Pfam" id="PF02567">
    <property type="entry name" value="PhzC-PhzF"/>
    <property type="match status" value="2"/>
</dbReference>
<evidence type="ECO:0000256" key="1">
    <source>
        <dbReference type="PIRSR" id="PIRSR016184-1"/>
    </source>
</evidence>
<dbReference type="PANTHER" id="PTHR13774">
    <property type="entry name" value="PHENAZINE BIOSYNTHESIS PROTEIN"/>
    <property type="match status" value="1"/>
</dbReference>
<dbReference type="PANTHER" id="PTHR13774:SF32">
    <property type="entry name" value="ANTISENSE-ENHANCING SEQUENCE 1"/>
    <property type="match status" value="1"/>
</dbReference>
<dbReference type="RefSeq" id="WP_133977956.1">
    <property type="nucleotide sequence ID" value="NZ_SOCE01000001.1"/>
</dbReference>
<reference evidence="2 3" key="1">
    <citation type="submission" date="2019-03" db="EMBL/GenBank/DDBJ databases">
        <title>Genomic Encyclopedia of Type Strains, Phase III (KMG-III): the genomes of soil and plant-associated and newly described type strains.</title>
        <authorList>
            <person name="Whitman W."/>
        </authorList>
    </citation>
    <scope>NUCLEOTIDE SEQUENCE [LARGE SCALE GENOMIC DNA]</scope>
    <source>
        <strain evidence="2 3">VKM Ac-2575</strain>
    </source>
</reference>
<keyword evidence="3" id="KW-1185">Reference proteome</keyword>
<dbReference type="Gene3D" id="3.10.310.10">
    <property type="entry name" value="Diaminopimelate Epimerase, Chain A, domain 1"/>
    <property type="match status" value="2"/>
</dbReference>
<organism evidence="2 3">
    <name type="scientific">Kribbella voronezhensis</name>
    <dbReference type="NCBI Taxonomy" id="2512212"/>
    <lineage>
        <taxon>Bacteria</taxon>
        <taxon>Bacillati</taxon>
        <taxon>Actinomycetota</taxon>
        <taxon>Actinomycetes</taxon>
        <taxon>Propionibacteriales</taxon>
        <taxon>Kribbellaceae</taxon>
        <taxon>Kribbella</taxon>
    </lineage>
</organism>
<dbReference type="Proteomes" id="UP000295151">
    <property type="component" value="Unassembled WGS sequence"/>
</dbReference>